<evidence type="ECO:0000256" key="1">
    <source>
        <dbReference type="SAM" id="MobiDB-lite"/>
    </source>
</evidence>
<proteinExistence type="predicted"/>
<dbReference type="InterPro" id="IPR024220">
    <property type="entry name" value="DUF3780"/>
</dbReference>
<evidence type="ECO:0000313" key="3">
    <source>
        <dbReference type="Proteomes" id="UP000293398"/>
    </source>
</evidence>
<dbReference type="Proteomes" id="UP000293398">
    <property type="component" value="Unassembled WGS sequence"/>
</dbReference>
<dbReference type="NCBIfam" id="NF042961">
    <property type="entry name" value="DUF3780_antiphage"/>
    <property type="match status" value="1"/>
</dbReference>
<comment type="caution">
    <text evidence="2">The sequence shown here is derived from an EMBL/GenBank/DDBJ whole genome shotgun (WGS) entry which is preliminary data.</text>
</comment>
<name>A0A4Q7VPF5_9BURK</name>
<dbReference type="RefSeq" id="WP_130302966.1">
    <property type="nucleotide sequence ID" value="NZ_SHKO01000001.1"/>
</dbReference>
<dbReference type="OrthoDB" id="67865at2"/>
<dbReference type="EMBL" id="SHKO01000001">
    <property type="protein sequence ID" value="RZT98232.1"/>
    <property type="molecule type" value="Genomic_DNA"/>
</dbReference>
<sequence length="195" mass="22532">MSKTIDFGAPPEFGMHHFYVEIPTGSRDAVVIYEDYGFDGDESRRETVELRLVLARELWTKIRDDARRDFNARLKVKKQGAGAWSTGKVKLDRFLGRELCVLGWAAEHASPDECLIICQKWLALRPEERWWLYSKTAAEAARDDQTQRGWRKALYCALSDGENIKLKTKKKPMSKKLQSEEEPQDLFGFMEKGDI</sequence>
<feature type="region of interest" description="Disordered" evidence="1">
    <location>
        <begin position="169"/>
        <end position="195"/>
    </location>
</feature>
<protein>
    <submittedName>
        <fullName evidence="2">Uncharacterized protein DUF3780</fullName>
    </submittedName>
</protein>
<organism evidence="2 3">
    <name type="scientific">Advenella incenata</name>
    <dbReference type="NCBI Taxonomy" id="267800"/>
    <lineage>
        <taxon>Bacteria</taxon>
        <taxon>Pseudomonadati</taxon>
        <taxon>Pseudomonadota</taxon>
        <taxon>Betaproteobacteria</taxon>
        <taxon>Burkholderiales</taxon>
        <taxon>Alcaligenaceae</taxon>
    </lineage>
</organism>
<gene>
    <name evidence="2" type="ORF">EV681_0006</name>
</gene>
<keyword evidence="3" id="KW-1185">Reference proteome</keyword>
<dbReference type="Pfam" id="PF12635">
    <property type="entry name" value="DUF3780"/>
    <property type="match status" value="1"/>
</dbReference>
<evidence type="ECO:0000313" key="2">
    <source>
        <dbReference type="EMBL" id="RZT98232.1"/>
    </source>
</evidence>
<reference evidence="2 3" key="1">
    <citation type="submission" date="2019-02" db="EMBL/GenBank/DDBJ databases">
        <title>Genomic Encyclopedia of Type Strains, Phase IV (KMG-IV): sequencing the most valuable type-strain genomes for metagenomic binning, comparative biology and taxonomic classification.</title>
        <authorList>
            <person name="Goeker M."/>
        </authorList>
    </citation>
    <scope>NUCLEOTIDE SEQUENCE [LARGE SCALE GENOMIC DNA]</scope>
    <source>
        <strain evidence="2 3">DSM 23814</strain>
    </source>
</reference>
<accession>A0A4Q7VPF5</accession>
<dbReference type="AlphaFoldDB" id="A0A4Q7VPF5"/>